<name>A0A2A9G2V0_9PSEU</name>
<comment type="caution">
    <text evidence="1">The sequence shown here is derived from an EMBL/GenBank/DDBJ whole genome shotgun (WGS) entry which is preliminary data.</text>
</comment>
<accession>A0A2A9G2V0</accession>
<dbReference type="EMBL" id="PDJK01000001">
    <property type="protein sequence ID" value="PFG57182.1"/>
    <property type="molecule type" value="Genomic_DNA"/>
</dbReference>
<organism evidence="1 2">
    <name type="scientific">Amycolatopsis sulphurea</name>
    <dbReference type="NCBI Taxonomy" id="76022"/>
    <lineage>
        <taxon>Bacteria</taxon>
        <taxon>Bacillati</taxon>
        <taxon>Actinomycetota</taxon>
        <taxon>Actinomycetes</taxon>
        <taxon>Pseudonocardiales</taxon>
        <taxon>Pseudonocardiaceae</taxon>
        <taxon>Amycolatopsis</taxon>
    </lineage>
</organism>
<dbReference type="Proteomes" id="UP000243542">
    <property type="component" value="Unassembled WGS sequence"/>
</dbReference>
<reference evidence="1 2" key="1">
    <citation type="submission" date="2017-10" db="EMBL/GenBank/DDBJ databases">
        <title>Sequencing the genomes of 1000 actinobacteria strains.</title>
        <authorList>
            <person name="Klenk H.-P."/>
        </authorList>
    </citation>
    <scope>NUCLEOTIDE SEQUENCE [LARGE SCALE GENOMIC DNA]</scope>
    <source>
        <strain evidence="1 2">DSM 46092</strain>
    </source>
</reference>
<protein>
    <submittedName>
        <fullName evidence="1">Uncharacterized protein</fullName>
    </submittedName>
</protein>
<gene>
    <name evidence="1" type="ORF">ATK36_0746</name>
</gene>
<keyword evidence="2" id="KW-1185">Reference proteome</keyword>
<evidence type="ECO:0000313" key="2">
    <source>
        <dbReference type="Proteomes" id="UP000243542"/>
    </source>
</evidence>
<dbReference type="AlphaFoldDB" id="A0A2A9G2V0"/>
<sequence length="63" mass="6645">MYFPKQCQDGAWRHLVIGSTAGIGALCSAGRLVNELCRPGRPAQPLMAFGRFSGALARPTVAA</sequence>
<evidence type="ECO:0000313" key="1">
    <source>
        <dbReference type="EMBL" id="PFG57182.1"/>
    </source>
</evidence>
<proteinExistence type="predicted"/>